<dbReference type="GO" id="GO:0046872">
    <property type="term" value="F:metal ion binding"/>
    <property type="evidence" value="ECO:0007669"/>
    <property type="project" value="UniProtKB-KW"/>
</dbReference>
<dbReference type="RefSeq" id="WP_113874278.1">
    <property type="nucleotide sequence ID" value="NZ_QNRF01000004.1"/>
</dbReference>
<dbReference type="Gene3D" id="1.20.1440.100">
    <property type="entry name" value="SG protein - dephosphorylation function"/>
    <property type="match status" value="1"/>
</dbReference>
<dbReference type="Gene3D" id="3.40.50.1000">
    <property type="entry name" value="HAD superfamily/HAD-like"/>
    <property type="match status" value="1"/>
</dbReference>
<dbReference type="CDD" id="cd02612">
    <property type="entry name" value="HAD_PGPPase"/>
    <property type="match status" value="1"/>
</dbReference>
<evidence type="ECO:0000256" key="1">
    <source>
        <dbReference type="ARBA" id="ARBA00004970"/>
    </source>
</evidence>
<evidence type="ECO:0000256" key="3">
    <source>
        <dbReference type="ARBA" id="ARBA00013085"/>
    </source>
</evidence>
<comment type="pathway">
    <text evidence="1">Amino-acid biosynthesis; L-histidine biosynthesis; L-histidine from 5-phospho-alpha-D-ribose 1-diphosphate: step 8/9.</text>
</comment>
<evidence type="ECO:0000313" key="12">
    <source>
        <dbReference type="Proteomes" id="UP000252086"/>
    </source>
</evidence>
<comment type="catalytic activity">
    <reaction evidence="9">
        <text>L-histidinol phosphate + H2O = L-histidinol + phosphate</text>
        <dbReference type="Rhea" id="RHEA:14465"/>
        <dbReference type="ChEBI" id="CHEBI:15377"/>
        <dbReference type="ChEBI" id="CHEBI:43474"/>
        <dbReference type="ChEBI" id="CHEBI:57699"/>
        <dbReference type="ChEBI" id="CHEBI:57980"/>
        <dbReference type="EC" id="3.1.3.15"/>
    </reaction>
    <physiologicalReaction direction="left-to-right" evidence="9">
        <dbReference type="Rhea" id="RHEA:14466"/>
    </physiologicalReaction>
</comment>
<dbReference type="NCBIfam" id="TIGR01490">
    <property type="entry name" value="HAD-SF-IB-hyp1"/>
    <property type="match status" value="1"/>
</dbReference>
<keyword evidence="6 11" id="KW-0378">Hydrolase</keyword>
<evidence type="ECO:0000256" key="9">
    <source>
        <dbReference type="ARBA" id="ARBA00052092"/>
    </source>
</evidence>
<evidence type="ECO:0000256" key="10">
    <source>
        <dbReference type="ARBA" id="ARBA00053547"/>
    </source>
</evidence>
<comment type="similarity">
    <text evidence="2">Belongs to the HAD-like hydrolase superfamily. SerB family.</text>
</comment>
<evidence type="ECO:0000256" key="8">
    <source>
        <dbReference type="ARBA" id="ARBA00033209"/>
    </source>
</evidence>
<dbReference type="Proteomes" id="UP000252086">
    <property type="component" value="Unassembled WGS sequence"/>
</dbReference>
<sequence>MALAFFDLDNTLVAGDTAQAFSEYIAAHNNIPTPDDFLAQNLAYMEEYDAGTLDLATYMRYTLSPLRHLTFDQVDTLIQAFIQDVIITMALPKARMLLQKHHDAGDQVIIISATGIHLVAPIARYLGVKHALGVDIDVQDGKITGEIIGTPTFREGKVTRAQAWAEQHGESMSGSYFYSDSHNDLPLLEKVGHPIAVDPDPILTNIAQQRQWKTLSLR</sequence>
<comment type="caution">
    <text evidence="11">The sequence shown here is derived from an EMBL/GenBank/DDBJ whole genome shotgun (WGS) entry which is preliminary data.</text>
</comment>
<dbReference type="OrthoDB" id="9784466at2"/>
<dbReference type="Pfam" id="PF12710">
    <property type="entry name" value="HAD"/>
    <property type="match status" value="1"/>
</dbReference>
<evidence type="ECO:0000256" key="2">
    <source>
        <dbReference type="ARBA" id="ARBA00009184"/>
    </source>
</evidence>
<dbReference type="InterPro" id="IPR050582">
    <property type="entry name" value="HAD-like_SerB"/>
</dbReference>
<keyword evidence="7" id="KW-0460">Magnesium</keyword>
<evidence type="ECO:0000256" key="4">
    <source>
        <dbReference type="ARBA" id="ARBA00021697"/>
    </source>
</evidence>
<organism evidence="11 12">
    <name type="scientific">Marinomonas aquiplantarum</name>
    <dbReference type="NCBI Taxonomy" id="491951"/>
    <lineage>
        <taxon>Bacteria</taxon>
        <taxon>Pseudomonadati</taxon>
        <taxon>Pseudomonadota</taxon>
        <taxon>Gammaproteobacteria</taxon>
        <taxon>Oceanospirillales</taxon>
        <taxon>Oceanospirillaceae</taxon>
        <taxon>Marinomonas</taxon>
    </lineage>
</organism>
<dbReference type="EMBL" id="QNRF01000004">
    <property type="protein sequence ID" value="RBO83325.1"/>
    <property type="molecule type" value="Genomic_DNA"/>
</dbReference>
<dbReference type="GO" id="GO:0004401">
    <property type="term" value="F:histidinol-phosphatase activity"/>
    <property type="evidence" value="ECO:0007669"/>
    <property type="project" value="UniProtKB-EC"/>
</dbReference>
<dbReference type="InterPro" id="IPR036412">
    <property type="entry name" value="HAD-like_sf"/>
</dbReference>
<reference evidence="11 12" key="1">
    <citation type="submission" date="2018-06" db="EMBL/GenBank/DDBJ databases">
        <title>Genomic Encyclopedia of Type Strains, Phase III (KMG-III): the genomes of soil and plant-associated and newly described type strains.</title>
        <authorList>
            <person name="Whitman W."/>
        </authorList>
    </citation>
    <scope>NUCLEOTIDE SEQUENCE [LARGE SCALE GENOMIC DNA]</scope>
    <source>
        <strain evidence="11 12">CECT 7732</strain>
    </source>
</reference>
<protein>
    <recommendedName>
        <fullName evidence="4">Histidinol-phosphatase</fullName>
        <ecNumber evidence="3">3.1.3.15</ecNumber>
    </recommendedName>
    <alternativeName>
        <fullName evidence="8">Histidinol-phosphate phosphatase</fullName>
    </alternativeName>
</protein>
<name>A0A366D0A3_9GAMM</name>
<dbReference type="InterPro" id="IPR023214">
    <property type="entry name" value="HAD_sf"/>
</dbReference>
<dbReference type="InterPro" id="IPR006385">
    <property type="entry name" value="HAD_hydro_SerB1"/>
</dbReference>
<evidence type="ECO:0000256" key="7">
    <source>
        <dbReference type="ARBA" id="ARBA00022842"/>
    </source>
</evidence>
<comment type="function">
    <text evidence="10">Catalyzes the dephosphorylation of histidinol-phosphate to histidinol, the direct precursor of histidine.</text>
</comment>
<dbReference type="NCBIfam" id="TIGR01488">
    <property type="entry name" value="HAD-SF-IB"/>
    <property type="match status" value="1"/>
</dbReference>
<evidence type="ECO:0000256" key="6">
    <source>
        <dbReference type="ARBA" id="ARBA00022801"/>
    </source>
</evidence>
<gene>
    <name evidence="11" type="ORF">DFP76_104140</name>
</gene>
<dbReference type="PANTHER" id="PTHR43344:SF13">
    <property type="entry name" value="PHOSPHATASE RV3661-RELATED"/>
    <property type="match status" value="1"/>
</dbReference>
<evidence type="ECO:0000313" key="11">
    <source>
        <dbReference type="EMBL" id="RBO83325.1"/>
    </source>
</evidence>
<dbReference type="FunFam" id="3.40.50.1000:FF:000025">
    <property type="entry name" value="HAD hydrolase, family IB"/>
    <property type="match status" value="1"/>
</dbReference>
<dbReference type="SUPFAM" id="SSF56784">
    <property type="entry name" value="HAD-like"/>
    <property type="match status" value="1"/>
</dbReference>
<accession>A0A366D0A3</accession>
<proteinExistence type="inferred from homology"/>
<keyword evidence="5" id="KW-0479">Metal-binding</keyword>
<keyword evidence="12" id="KW-1185">Reference proteome</keyword>
<dbReference type="PANTHER" id="PTHR43344">
    <property type="entry name" value="PHOSPHOSERINE PHOSPHATASE"/>
    <property type="match status" value="1"/>
</dbReference>
<evidence type="ECO:0000256" key="5">
    <source>
        <dbReference type="ARBA" id="ARBA00022723"/>
    </source>
</evidence>
<dbReference type="EC" id="3.1.3.15" evidence="3"/>
<dbReference type="AlphaFoldDB" id="A0A366D0A3"/>